<dbReference type="InterPro" id="IPR045430">
    <property type="entry name" value="EAD1"/>
</dbReference>
<gene>
    <name evidence="4" type="ORF">BC008_00590</name>
    <name evidence="5" type="ORF">BC008_00855</name>
</gene>
<dbReference type="Gene3D" id="1.10.10.1770">
    <property type="entry name" value="Gun4-like"/>
    <property type="match status" value="1"/>
</dbReference>
<feature type="region of interest" description="Disordered" evidence="1">
    <location>
        <begin position="275"/>
        <end position="294"/>
    </location>
</feature>
<dbReference type="InterPro" id="IPR008629">
    <property type="entry name" value="GUN4-like"/>
</dbReference>
<dbReference type="SUPFAM" id="SSF140869">
    <property type="entry name" value="GUN4-like"/>
    <property type="match status" value="1"/>
</dbReference>
<feature type="domain" description="GUN4-like" evidence="2">
    <location>
        <begin position="124"/>
        <end position="245"/>
    </location>
</feature>
<comment type="caution">
    <text evidence="5">The sequence shown here is derived from an EMBL/GenBank/DDBJ whole genome shotgun (WGS) entry which is preliminary data.</text>
</comment>
<feature type="domain" description="Effector-associated" evidence="3">
    <location>
        <begin position="1"/>
        <end position="87"/>
    </location>
</feature>
<dbReference type="Pfam" id="PF05419">
    <property type="entry name" value="GUN4"/>
    <property type="match status" value="1"/>
</dbReference>
<evidence type="ECO:0000256" key="1">
    <source>
        <dbReference type="SAM" id="MobiDB-lite"/>
    </source>
</evidence>
<dbReference type="Gene3D" id="1.25.40.620">
    <property type="match status" value="1"/>
</dbReference>
<dbReference type="Pfam" id="PF19955">
    <property type="entry name" value="EAD1"/>
    <property type="match status" value="1"/>
</dbReference>
<dbReference type="OrthoDB" id="7915178at2"/>
<evidence type="ECO:0000313" key="4">
    <source>
        <dbReference type="EMBL" id="KST68290.1"/>
    </source>
</evidence>
<dbReference type="RefSeq" id="WP_058183524.1">
    <property type="nucleotide sequence ID" value="NZ_LMTZ01000064.1"/>
</dbReference>
<dbReference type="EMBL" id="LMTZ01000069">
    <property type="protein sequence ID" value="KST68290.1"/>
    <property type="molecule type" value="Genomic_DNA"/>
</dbReference>
<dbReference type="PANTHER" id="PTHR34800:SF1">
    <property type="entry name" value="TETRAPYRROLE-BINDING PROTEIN, CHLOROPLASTIC"/>
    <property type="match status" value="1"/>
</dbReference>
<reference evidence="5 6" key="1">
    <citation type="journal article" date="2015" name="Genome Announc.">
        <title>Draft Genome of the Euendolithic (true boring) Cyanobacterium Mastigocoleus testarum strain BC008.</title>
        <authorList>
            <person name="Guida B.S."/>
            <person name="Garcia-Pichel F."/>
        </authorList>
    </citation>
    <scope>NUCLEOTIDE SEQUENCE [LARGE SCALE GENOMIC DNA]</scope>
    <source>
        <strain evidence="5 6">BC008</strain>
    </source>
</reference>
<dbReference type="EMBL" id="LMTZ01000064">
    <property type="protein sequence ID" value="KST68451.1"/>
    <property type="molecule type" value="Genomic_DNA"/>
</dbReference>
<dbReference type="AlphaFoldDB" id="A0A0V7ZV18"/>
<evidence type="ECO:0000313" key="6">
    <source>
        <dbReference type="Proteomes" id="UP000053372"/>
    </source>
</evidence>
<protein>
    <submittedName>
        <fullName evidence="5">Uncharacterized protein</fullName>
    </submittedName>
</protein>
<keyword evidence="6" id="KW-1185">Reference proteome</keyword>
<proteinExistence type="predicted"/>
<sequence>MLLSSQQRQKLQNALIDAFPEKILIEEMLSFHLNKNLDAIASGTNLREVVFKLIKKAESQNWVENLIYGAIRENPGNQKLKCVARALNLNLSSNFNSEPQSKFLEGEVTDSALSKIPVTGDKASEVGADYTKLRHLLENKEFGKADLETLRIILWITNKQEGEYLNEKDIENFPKLDLHTIDRLWLVSSYEKFGFSIQKQIWIDNGGKPGVFDKETFERFVEKVEWGKKDKVTPDQRARKGHLPLGLYVACGGSNFMKLWASISRYEPQLLQKMYHKKPGAEPTSNKTRRRKLQKPKPLPIDLYLSLLFSHS</sequence>
<name>A0A0V7ZV18_9CYAN</name>
<evidence type="ECO:0000259" key="2">
    <source>
        <dbReference type="Pfam" id="PF05419"/>
    </source>
</evidence>
<dbReference type="PANTHER" id="PTHR34800">
    <property type="entry name" value="TETRAPYRROLE-BINDING PROTEIN, CHLOROPLASTIC"/>
    <property type="match status" value="1"/>
</dbReference>
<dbReference type="CDD" id="cd16383">
    <property type="entry name" value="GUN4"/>
    <property type="match status" value="1"/>
</dbReference>
<evidence type="ECO:0000313" key="5">
    <source>
        <dbReference type="EMBL" id="KST68451.1"/>
    </source>
</evidence>
<dbReference type="InterPro" id="IPR037215">
    <property type="entry name" value="GUN4-like_sf"/>
</dbReference>
<dbReference type="Proteomes" id="UP000053372">
    <property type="component" value="Unassembled WGS sequence"/>
</dbReference>
<organism evidence="5 6">
    <name type="scientific">Mastigocoleus testarum BC008</name>
    <dbReference type="NCBI Taxonomy" id="371196"/>
    <lineage>
        <taxon>Bacteria</taxon>
        <taxon>Bacillati</taxon>
        <taxon>Cyanobacteriota</taxon>
        <taxon>Cyanophyceae</taxon>
        <taxon>Nostocales</taxon>
        <taxon>Hapalosiphonaceae</taxon>
        <taxon>Mastigocoleus</taxon>
    </lineage>
</organism>
<accession>A0A0V7ZV18</accession>
<evidence type="ECO:0000259" key="3">
    <source>
        <dbReference type="Pfam" id="PF19955"/>
    </source>
</evidence>
<dbReference type="GO" id="GO:0046906">
    <property type="term" value="F:tetrapyrrole binding"/>
    <property type="evidence" value="ECO:0007669"/>
    <property type="project" value="TreeGrafter"/>
</dbReference>